<dbReference type="NCBIfam" id="TIGR00088">
    <property type="entry name" value="trmD"/>
    <property type="match status" value="1"/>
</dbReference>
<evidence type="ECO:0000256" key="3">
    <source>
        <dbReference type="ARBA" id="ARBA00007630"/>
    </source>
</evidence>
<evidence type="ECO:0000256" key="1">
    <source>
        <dbReference type="ARBA" id="ARBA00002634"/>
    </source>
</evidence>
<organism evidence="19 20">
    <name type="scientific">Candidatus Cytomitobacter indipagum</name>
    <dbReference type="NCBI Taxonomy" id="2601575"/>
    <lineage>
        <taxon>Bacteria</taxon>
        <taxon>Pseudomonadati</taxon>
        <taxon>Pseudomonadota</taxon>
        <taxon>Alphaproteobacteria</taxon>
        <taxon>Holosporales</taxon>
        <taxon>Holosporaceae</taxon>
        <taxon>Candidatus Cytomitobacter</taxon>
    </lineage>
</organism>
<dbReference type="Pfam" id="PF01746">
    <property type="entry name" value="tRNA_m1G_MT"/>
    <property type="match status" value="1"/>
</dbReference>
<dbReference type="InterPro" id="IPR016009">
    <property type="entry name" value="tRNA_MeTrfase_TRMD/TRM10"/>
</dbReference>
<evidence type="ECO:0000256" key="5">
    <source>
        <dbReference type="ARBA" id="ARBA00012807"/>
    </source>
</evidence>
<dbReference type="GO" id="GO:0052906">
    <property type="term" value="F:tRNA (guanine(37)-N1)-methyltransferase activity"/>
    <property type="evidence" value="ECO:0007669"/>
    <property type="project" value="UniProtKB-UniRule"/>
</dbReference>
<dbReference type="EC" id="2.1.1.228" evidence="5 15"/>
<dbReference type="PIRSF" id="PIRSF000386">
    <property type="entry name" value="tRNA_mtase"/>
    <property type="match status" value="1"/>
</dbReference>
<feature type="domain" description="tRNA methyltransferase TRMD/TRM10-type" evidence="18">
    <location>
        <begin position="4"/>
        <end position="225"/>
    </location>
</feature>
<evidence type="ECO:0000256" key="17">
    <source>
        <dbReference type="RuleBase" id="RU003464"/>
    </source>
</evidence>
<proteinExistence type="inferred from homology"/>
<dbReference type="InterPro" id="IPR002649">
    <property type="entry name" value="tRNA_m1G_MeTrfase_TrmD"/>
</dbReference>
<evidence type="ECO:0000313" key="19">
    <source>
        <dbReference type="EMBL" id="QEK38273.1"/>
    </source>
</evidence>
<evidence type="ECO:0000256" key="7">
    <source>
        <dbReference type="ARBA" id="ARBA00022490"/>
    </source>
</evidence>
<dbReference type="InterPro" id="IPR023148">
    <property type="entry name" value="tRNA_m1G_MeTrfase_C_sf"/>
</dbReference>
<keyword evidence="8 15" id="KW-0489">Methyltransferase</keyword>
<dbReference type="CDD" id="cd18080">
    <property type="entry name" value="TrmD-like"/>
    <property type="match status" value="1"/>
</dbReference>
<evidence type="ECO:0000256" key="8">
    <source>
        <dbReference type="ARBA" id="ARBA00022603"/>
    </source>
</evidence>
<name>A0A5C0UF58_9PROT</name>
<dbReference type="Proteomes" id="UP000325155">
    <property type="component" value="Chromosome"/>
</dbReference>
<evidence type="ECO:0000313" key="20">
    <source>
        <dbReference type="Proteomes" id="UP000325155"/>
    </source>
</evidence>
<keyword evidence="11 15" id="KW-0819">tRNA processing</keyword>
<dbReference type="AlphaFoldDB" id="A0A5C0UF58"/>
<dbReference type="OrthoDB" id="9807416at2"/>
<keyword evidence="20" id="KW-1185">Reference proteome</keyword>
<evidence type="ECO:0000256" key="4">
    <source>
        <dbReference type="ARBA" id="ARBA00011738"/>
    </source>
</evidence>
<evidence type="ECO:0000256" key="15">
    <source>
        <dbReference type="HAMAP-Rule" id="MF_00605"/>
    </source>
</evidence>
<evidence type="ECO:0000256" key="11">
    <source>
        <dbReference type="ARBA" id="ARBA00022694"/>
    </source>
</evidence>
<dbReference type="InterPro" id="IPR029028">
    <property type="entry name" value="Alpha/beta_knot_MTases"/>
</dbReference>
<evidence type="ECO:0000256" key="9">
    <source>
        <dbReference type="ARBA" id="ARBA00022679"/>
    </source>
</evidence>
<evidence type="ECO:0000256" key="2">
    <source>
        <dbReference type="ARBA" id="ARBA00004496"/>
    </source>
</evidence>
<keyword evidence="9 15" id="KW-0808">Transferase</keyword>
<reference evidence="19 20" key="1">
    <citation type="submission" date="2019-08" db="EMBL/GenBank/DDBJ databases">
        <title>Highly reduced genomes of protist endosymbionts show evolutionary convergence.</title>
        <authorList>
            <person name="George E."/>
            <person name="Husnik F."/>
            <person name="Tashyreva D."/>
            <person name="Prokopchuk G."/>
            <person name="Horak A."/>
            <person name="Kwong W.K."/>
            <person name="Lukes J."/>
            <person name="Keeling P.J."/>
        </authorList>
    </citation>
    <scope>NUCLEOTIDE SEQUENCE [LARGE SCALE GENOMIC DNA]</scope>
    <source>
        <strain evidence="19">1605</strain>
    </source>
</reference>
<evidence type="ECO:0000256" key="10">
    <source>
        <dbReference type="ARBA" id="ARBA00022691"/>
    </source>
</evidence>
<dbReference type="PANTHER" id="PTHR46417">
    <property type="entry name" value="TRNA (GUANINE-N(1)-)-METHYLTRANSFERASE"/>
    <property type="match status" value="1"/>
</dbReference>
<gene>
    <name evidence="15 19" type="primary">trmD</name>
    <name evidence="19" type="ORF">FZC35_02780</name>
</gene>
<keyword evidence="10 15" id="KW-0949">S-adenosyl-L-methionine</keyword>
<comment type="function">
    <text evidence="1 15 17">Specifically methylates guanosine-37 in various tRNAs.</text>
</comment>
<protein>
    <recommendedName>
        <fullName evidence="6 15">tRNA (guanine-N(1)-)-methyltransferase</fullName>
        <ecNumber evidence="5 15">2.1.1.228</ecNumber>
    </recommendedName>
    <alternativeName>
        <fullName evidence="12 15">M1G-methyltransferase</fullName>
    </alternativeName>
    <alternativeName>
        <fullName evidence="13 15">tRNA [GM37] methyltransferase</fullName>
    </alternativeName>
</protein>
<evidence type="ECO:0000256" key="16">
    <source>
        <dbReference type="PIRSR" id="PIRSR000386-1"/>
    </source>
</evidence>
<dbReference type="Gene3D" id="3.40.1280.10">
    <property type="match status" value="1"/>
</dbReference>
<dbReference type="GO" id="GO:0005829">
    <property type="term" value="C:cytosol"/>
    <property type="evidence" value="ECO:0007669"/>
    <property type="project" value="TreeGrafter"/>
</dbReference>
<dbReference type="NCBIfam" id="NF000648">
    <property type="entry name" value="PRK00026.1"/>
    <property type="match status" value="1"/>
</dbReference>
<dbReference type="RefSeq" id="WP_148981120.1">
    <property type="nucleotide sequence ID" value="NZ_CP043315.1"/>
</dbReference>
<evidence type="ECO:0000259" key="18">
    <source>
        <dbReference type="Pfam" id="PF01746"/>
    </source>
</evidence>
<keyword evidence="7 15" id="KW-0963">Cytoplasm</keyword>
<dbReference type="SUPFAM" id="SSF75217">
    <property type="entry name" value="alpha/beta knot"/>
    <property type="match status" value="1"/>
</dbReference>
<comment type="subcellular location">
    <subcellularLocation>
        <location evidence="2 15 17">Cytoplasm</location>
    </subcellularLocation>
</comment>
<feature type="binding site" evidence="15 16">
    <location>
        <begin position="128"/>
        <end position="133"/>
    </location>
    <ligand>
        <name>S-adenosyl-L-methionine</name>
        <dbReference type="ChEBI" id="CHEBI:59789"/>
    </ligand>
</feature>
<dbReference type="PANTHER" id="PTHR46417:SF1">
    <property type="entry name" value="TRNA (GUANINE-N(1)-)-METHYLTRANSFERASE"/>
    <property type="match status" value="1"/>
</dbReference>
<dbReference type="InterPro" id="IPR029026">
    <property type="entry name" value="tRNA_m1G_MTases_N"/>
</dbReference>
<comment type="catalytic activity">
    <reaction evidence="14 15 17">
        <text>guanosine(37) in tRNA + S-adenosyl-L-methionine = N(1)-methylguanosine(37) in tRNA + S-adenosyl-L-homocysteine + H(+)</text>
        <dbReference type="Rhea" id="RHEA:36899"/>
        <dbReference type="Rhea" id="RHEA-COMP:10145"/>
        <dbReference type="Rhea" id="RHEA-COMP:10147"/>
        <dbReference type="ChEBI" id="CHEBI:15378"/>
        <dbReference type="ChEBI" id="CHEBI:57856"/>
        <dbReference type="ChEBI" id="CHEBI:59789"/>
        <dbReference type="ChEBI" id="CHEBI:73542"/>
        <dbReference type="ChEBI" id="CHEBI:74269"/>
        <dbReference type="EC" id="2.1.1.228"/>
    </reaction>
</comment>
<dbReference type="Gene3D" id="1.10.1270.20">
    <property type="entry name" value="tRNA(m1g37)methyltransferase, domain 2"/>
    <property type="match status" value="1"/>
</dbReference>
<comment type="similarity">
    <text evidence="3 15 17">Belongs to the RNA methyltransferase TrmD family.</text>
</comment>
<dbReference type="KEGG" id="cip:FZC35_02780"/>
<evidence type="ECO:0000256" key="13">
    <source>
        <dbReference type="ARBA" id="ARBA00033392"/>
    </source>
</evidence>
<comment type="subunit">
    <text evidence="4 15 17">Homodimer.</text>
</comment>
<evidence type="ECO:0000256" key="14">
    <source>
        <dbReference type="ARBA" id="ARBA00047783"/>
    </source>
</evidence>
<accession>A0A5C0UF58</accession>
<feature type="binding site" evidence="15 16">
    <location>
        <position position="108"/>
    </location>
    <ligand>
        <name>S-adenosyl-L-methionine</name>
        <dbReference type="ChEBI" id="CHEBI:59789"/>
    </ligand>
</feature>
<evidence type="ECO:0000256" key="12">
    <source>
        <dbReference type="ARBA" id="ARBA00029736"/>
    </source>
</evidence>
<evidence type="ECO:0000256" key="6">
    <source>
        <dbReference type="ARBA" id="ARBA00014679"/>
    </source>
</evidence>
<dbReference type="HAMAP" id="MF_00605">
    <property type="entry name" value="TrmD"/>
    <property type="match status" value="1"/>
</dbReference>
<dbReference type="GO" id="GO:0002939">
    <property type="term" value="P:tRNA N1-guanine methylation"/>
    <property type="evidence" value="ECO:0007669"/>
    <property type="project" value="TreeGrafter"/>
</dbReference>
<dbReference type="EMBL" id="CP043315">
    <property type="protein sequence ID" value="QEK38273.1"/>
    <property type="molecule type" value="Genomic_DNA"/>
</dbReference>
<sequence>MWNVNIGTIFPDIFPGTLGVSCLGKAHKKYWELFVQDFRNYANDKHNTVDDTPFGGGPGMVMKCNTIDSWLSDVYKKGKIIYMSPRGRTLNQSYAKELIKEDLYIICGRYEGVDCRVLNHWNVEEVSMGDYVLCGGEVASMALVETCARLIPGVLGNKESAEQDSFSNDLLEHDQYTKPNIWVPNNSEMSYNTPCVLRSGNHKAISDWKLSNSEAVTEKNRYDLWIEYIRKKEKNVHS</sequence>